<sequence>MEVDATSQEDQLPQWVRVARYLGKHDANAEGSAFVIAHGSDPTGATTFCPVGREVGFYTLEGHNALTALTLSALSAHLAPISEPEEMPNYRLSKQVDDESLARRLQAVTDSTAAKVYFVTDETYLCTTPAECLAQRLSAGVHHQDCRGLFNQVPDLRLLLLNCRGVSSSRRSPGTRNPQHDGSALDADGYRYIEDLKRFRRTLTDPDVYVENPELYSRFQSLSPPTQAILLTNNVIHTFITAQAGLRAASARRADPALLRSQPVELTRAWVDRFRGWAADRVPHERLPELHGLCALALSVLSFPAISDWRTAATDGSAHDVLILLSRHKTALGELPRDLTTTLRTMAIALDLATLKTDQLRRSETAPTLTEDMRQVLRLLNWSRVGEIQLDTLLGRYVEWATYVVEMVKRLLETFKAGVH</sequence>
<keyword evidence="2" id="KW-1185">Reference proteome</keyword>
<accession>A0A7W7FV36</accession>
<dbReference type="Proteomes" id="UP000533598">
    <property type="component" value="Unassembled WGS sequence"/>
</dbReference>
<name>A0A7W7FV36_9PSEU</name>
<evidence type="ECO:0000313" key="1">
    <source>
        <dbReference type="EMBL" id="MBB4680001.1"/>
    </source>
</evidence>
<dbReference type="EMBL" id="JACHMH010000001">
    <property type="protein sequence ID" value="MBB4680001.1"/>
    <property type="molecule type" value="Genomic_DNA"/>
</dbReference>
<organism evidence="1 2">
    <name type="scientific">Crossiella cryophila</name>
    <dbReference type="NCBI Taxonomy" id="43355"/>
    <lineage>
        <taxon>Bacteria</taxon>
        <taxon>Bacillati</taxon>
        <taxon>Actinomycetota</taxon>
        <taxon>Actinomycetes</taxon>
        <taxon>Pseudonocardiales</taxon>
        <taxon>Pseudonocardiaceae</taxon>
        <taxon>Crossiella</taxon>
    </lineage>
</organism>
<dbReference type="AlphaFoldDB" id="A0A7W7FV36"/>
<protein>
    <submittedName>
        <fullName evidence="1">Uncharacterized protein</fullName>
    </submittedName>
</protein>
<reference evidence="1 2" key="1">
    <citation type="submission" date="2020-08" db="EMBL/GenBank/DDBJ databases">
        <title>Sequencing the genomes of 1000 actinobacteria strains.</title>
        <authorList>
            <person name="Klenk H.-P."/>
        </authorList>
    </citation>
    <scope>NUCLEOTIDE SEQUENCE [LARGE SCALE GENOMIC DNA]</scope>
    <source>
        <strain evidence="1 2">DSM 44230</strain>
    </source>
</reference>
<dbReference type="RefSeq" id="WP_185005683.1">
    <property type="nucleotide sequence ID" value="NZ_BAAAUI010000019.1"/>
</dbReference>
<comment type="caution">
    <text evidence="1">The sequence shown here is derived from an EMBL/GenBank/DDBJ whole genome shotgun (WGS) entry which is preliminary data.</text>
</comment>
<proteinExistence type="predicted"/>
<evidence type="ECO:0000313" key="2">
    <source>
        <dbReference type="Proteomes" id="UP000533598"/>
    </source>
</evidence>
<gene>
    <name evidence="1" type="ORF">HNR67_006119</name>
</gene>